<evidence type="ECO:0000256" key="6">
    <source>
        <dbReference type="ARBA" id="ARBA00022989"/>
    </source>
</evidence>
<comment type="caution">
    <text evidence="10">The sequence shown here is derived from an EMBL/GenBank/DDBJ whole genome shotgun (WGS) entry which is preliminary data.</text>
</comment>
<evidence type="ECO:0000313" key="11">
    <source>
        <dbReference type="Proteomes" id="UP000027997"/>
    </source>
</evidence>
<dbReference type="STRING" id="305900.GV64_09805"/>
<dbReference type="Proteomes" id="UP000027997">
    <property type="component" value="Unassembled WGS sequence"/>
</dbReference>
<evidence type="ECO:0000256" key="1">
    <source>
        <dbReference type="ARBA" id="ARBA00004651"/>
    </source>
</evidence>
<evidence type="ECO:0000256" key="7">
    <source>
        <dbReference type="ARBA" id="ARBA00023136"/>
    </source>
</evidence>
<evidence type="ECO:0000256" key="4">
    <source>
        <dbReference type="ARBA" id="ARBA00022692"/>
    </source>
</evidence>
<dbReference type="NCBIfam" id="TIGR03426">
    <property type="entry name" value="shape_MreD"/>
    <property type="match status" value="1"/>
</dbReference>
<evidence type="ECO:0000256" key="9">
    <source>
        <dbReference type="SAM" id="Phobius"/>
    </source>
</evidence>
<evidence type="ECO:0000256" key="8">
    <source>
        <dbReference type="PIRNR" id="PIRNR018472"/>
    </source>
</evidence>
<feature type="transmembrane region" description="Helical" evidence="9">
    <location>
        <begin position="103"/>
        <end position="120"/>
    </location>
</feature>
<dbReference type="eggNOG" id="COG2891">
    <property type="taxonomic scope" value="Bacteria"/>
</dbReference>
<dbReference type="Pfam" id="PF04093">
    <property type="entry name" value="MreD"/>
    <property type="match status" value="1"/>
</dbReference>
<feature type="transmembrane region" description="Helical" evidence="9">
    <location>
        <begin position="6"/>
        <end position="24"/>
    </location>
</feature>
<sequence length="161" mass="18666">MIQQANAHWVVWMTLLVAAMFSIMPLPEWLSLMRPAWVPLVVIYWVLALPERFGLLFAFITGLLLDVFQGSLFGLNSLGMLMVAFIVLSLHRRLRLFPVWQQAFMVFLMVGFYQVLLLWVRSAAGDTVPSVWYLLPSVSSAVIWPWVMSGLRFLRRYFRVV</sequence>
<feature type="transmembrane region" description="Helical" evidence="9">
    <location>
        <begin position="72"/>
        <end position="91"/>
    </location>
</feature>
<reference evidence="10 11" key="1">
    <citation type="submission" date="2014-06" db="EMBL/GenBank/DDBJ databases">
        <title>Whole Genome Sequences of Three Symbiotic Endozoicomonas Bacteria.</title>
        <authorList>
            <person name="Neave M.J."/>
            <person name="Apprill A."/>
            <person name="Voolstra C.R."/>
        </authorList>
    </citation>
    <scope>NUCLEOTIDE SEQUENCE [LARGE SCALE GENOMIC DNA]</scope>
    <source>
        <strain evidence="10 11">DSM 22380</strain>
    </source>
</reference>
<dbReference type="InterPro" id="IPR026034">
    <property type="entry name" value="MreD_proteobac"/>
</dbReference>
<evidence type="ECO:0000256" key="2">
    <source>
        <dbReference type="ARBA" id="ARBA00007776"/>
    </source>
</evidence>
<protein>
    <recommendedName>
        <fullName evidence="8">Rod shape-determining protein MreD</fullName>
    </recommendedName>
</protein>
<feature type="transmembrane region" description="Helical" evidence="9">
    <location>
        <begin position="36"/>
        <end position="60"/>
    </location>
</feature>
<keyword evidence="6 9" id="KW-1133">Transmembrane helix</keyword>
<comment type="similarity">
    <text evidence="2 8">Belongs to the MreD family.</text>
</comment>
<organism evidence="10 11">
    <name type="scientific">Endozoicomonas elysicola</name>
    <dbReference type="NCBI Taxonomy" id="305900"/>
    <lineage>
        <taxon>Bacteria</taxon>
        <taxon>Pseudomonadati</taxon>
        <taxon>Pseudomonadota</taxon>
        <taxon>Gammaproteobacteria</taxon>
        <taxon>Oceanospirillales</taxon>
        <taxon>Endozoicomonadaceae</taxon>
        <taxon>Endozoicomonas</taxon>
    </lineage>
</organism>
<dbReference type="PANTHER" id="PTHR37484">
    <property type="entry name" value="ROD SHAPE-DETERMINING PROTEIN MRED"/>
    <property type="match status" value="1"/>
</dbReference>
<proteinExistence type="inferred from homology"/>
<evidence type="ECO:0000256" key="5">
    <source>
        <dbReference type="ARBA" id="ARBA00022960"/>
    </source>
</evidence>
<gene>
    <name evidence="10" type="ORF">GV64_09805</name>
</gene>
<dbReference type="GO" id="GO:0008360">
    <property type="term" value="P:regulation of cell shape"/>
    <property type="evidence" value="ECO:0007669"/>
    <property type="project" value="UniProtKB-UniRule"/>
</dbReference>
<dbReference type="AlphaFoldDB" id="A0A081KA23"/>
<keyword evidence="7 8" id="KW-0472">Membrane</keyword>
<keyword evidence="11" id="KW-1185">Reference proteome</keyword>
<comment type="subcellular location">
    <subcellularLocation>
        <location evidence="8">Cell inner membrane</location>
    </subcellularLocation>
    <subcellularLocation>
        <location evidence="1">Cell membrane</location>
        <topology evidence="1">Multi-pass membrane protein</topology>
    </subcellularLocation>
</comment>
<feature type="transmembrane region" description="Helical" evidence="9">
    <location>
        <begin position="132"/>
        <end position="154"/>
    </location>
</feature>
<name>A0A081KA23_9GAMM</name>
<accession>A0A081KA23</accession>
<keyword evidence="4 9" id="KW-0812">Transmembrane</keyword>
<keyword evidence="3 8" id="KW-1003">Cell membrane</keyword>
<comment type="function">
    <text evidence="8">Involved in formation of the rod shape of the cell. May also contribute to regulation of formation of penicillin-binding proteins.</text>
</comment>
<evidence type="ECO:0000256" key="3">
    <source>
        <dbReference type="ARBA" id="ARBA00022475"/>
    </source>
</evidence>
<dbReference type="RefSeq" id="WP_020585119.1">
    <property type="nucleotide sequence ID" value="NZ_JOJP01000001.1"/>
</dbReference>
<evidence type="ECO:0000313" key="10">
    <source>
        <dbReference type="EMBL" id="KEI70999.1"/>
    </source>
</evidence>
<dbReference type="EMBL" id="JOJP01000001">
    <property type="protein sequence ID" value="KEI70999.1"/>
    <property type="molecule type" value="Genomic_DNA"/>
</dbReference>
<dbReference type="GO" id="GO:0005886">
    <property type="term" value="C:plasma membrane"/>
    <property type="evidence" value="ECO:0007669"/>
    <property type="project" value="UniProtKB-SubCell"/>
</dbReference>
<keyword evidence="5 8" id="KW-0133">Cell shape</keyword>
<keyword evidence="8" id="KW-0997">Cell inner membrane</keyword>
<dbReference type="InterPro" id="IPR007227">
    <property type="entry name" value="Cell_shape_determining_MreD"/>
</dbReference>
<dbReference type="PIRSF" id="PIRSF018472">
    <property type="entry name" value="MreD_proteobac"/>
    <property type="match status" value="1"/>
</dbReference>
<dbReference type="PANTHER" id="PTHR37484:SF1">
    <property type="entry name" value="ROD SHAPE-DETERMINING PROTEIN MRED"/>
    <property type="match status" value="1"/>
</dbReference>